<accession>A0ACB8B2X5</accession>
<evidence type="ECO:0000313" key="1">
    <source>
        <dbReference type="EMBL" id="KAH7919764.1"/>
    </source>
</evidence>
<gene>
    <name evidence="1" type="ORF">BV22DRAFT_1133599</name>
</gene>
<dbReference type="Proteomes" id="UP000790709">
    <property type="component" value="Unassembled WGS sequence"/>
</dbReference>
<keyword evidence="2" id="KW-1185">Reference proteome</keyword>
<reference evidence="1" key="1">
    <citation type="journal article" date="2021" name="New Phytol.">
        <title>Evolutionary innovations through gain and loss of genes in the ectomycorrhizal Boletales.</title>
        <authorList>
            <person name="Wu G."/>
            <person name="Miyauchi S."/>
            <person name="Morin E."/>
            <person name="Kuo A."/>
            <person name="Drula E."/>
            <person name="Varga T."/>
            <person name="Kohler A."/>
            <person name="Feng B."/>
            <person name="Cao Y."/>
            <person name="Lipzen A."/>
            <person name="Daum C."/>
            <person name="Hundley H."/>
            <person name="Pangilinan J."/>
            <person name="Johnson J."/>
            <person name="Barry K."/>
            <person name="LaButti K."/>
            <person name="Ng V."/>
            <person name="Ahrendt S."/>
            <person name="Min B."/>
            <person name="Choi I.G."/>
            <person name="Park H."/>
            <person name="Plett J.M."/>
            <person name="Magnuson J."/>
            <person name="Spatafora J.W."/>
            <person name="Nagy L.G."/>
            <person name="Henrissat B."/>
            <person name="Grigoriev I.V."/>
            <person name="Yang Z.L."/>
            <person name="Xu J."/>
            <person name="Martin F.M."/>
        </authorList>
    </citation>
    <scope>NUCLEOTIDE SEQUENCE</scope>
    <source>
        <strain evidence="1">KUC20120723A-06</strain>
    </source>
</reference>
<sequence length="368" mass="40468">MSTFPSSLATHNNSRYELSGPTFPPAGSPGSLSPSSVTFQYDAPSRQTLSGQGYAPDTSPANLTQAAPHESFDATALKHWCQRIGNKFELMPAQYSDLQQFVDLGKNLDVGNLQLRIWQQATTYKVLNDVAAQKMEYTTFKGILDDVSERLAGDFKLSKAQTDQVLILLKDFIFQPDCMEYMNHLDVESHIRANATALGFANVMGDPYREKVLRQACKAKASSTCNQYCMHITGSIKGSKMCNLKVATFCMAEKFKKGGPGANLKVEYQLHVVILAPNHSPRPEDEAEAECEGNHGDDNSDDSIPTVPAKCARPGGKAKKGKDFWLVMDRLLASAISQRGKDKRTPDWRTQVTPVDLCFSSLTGIDLS</sequence>
<name>A0ACB8B2X5_9AGAM</name>
<comment type="caution">
    <text evidence="1">The sequence shown here is derived from an EMBL/GenBank/DDBJ whole genome shotgun (WGS) entry which is preliminary data.</text>
</comment>
<proteinExistence type="predicted"/>
<dbReference type="EMBL" id="MU266632">
    <property type="protein sequence ID" value="KAH7919764.1"/>
    <property type="molecule type" value="Genomic_DNA"/>
</dbReference>
<evidence type="ECO:0000313" key="2">
    <source>
        <dbReference type="Proteomes" id="UP000790709"/>
    </source>
</evidence>
<protein>
    <submittedName>
        <fullName evidence="1">Uncharacterized protein</fullName>
    </submittedName>
</protein>
<organism evidence="1 2">
    <name type="scientific">Leucogyrophana mollusca</name>
    <dbReference type="NCBI Taxonomy" id="85980"/>
    <lineage>
        <taxon>Eukaryota</taxon>
        <taxon>Fungi</taxon>
        <taxon>Dikarya</taxon>
        <taxon>Basidiomycota</taxon>
        <taxon>Agaricomycotina</taxon>
        <taxon>Agaricomycetes</taxon>
        <taxon>Agaricomycetidae</taxon>
        <taxon>Boletales</taxon>
        <taxon>Boletales incertae sedis</taxon>
        <taxon>Leucogyrophana</taxon>
    </lineage>
</organism>